<evidence type="ECO:0000259" key="1">
    <source>
        <dbReference type="Pfam" id="PF12571"/>
    </source>
</evidence>
<evidence type="ECO:0000313" key="3">
    <source>
        <dbReference type="Proteomes" id="UP000239685"/>
    </source>
</evidence>
<comment type="caution">
    <text evidence="2">The sequence shown here is derived from an EMBL/GenBank/DDBJ whole genome shotgun (WGS) entry which is preliminary data.</text>
</comment>
<proteinExistence type="predicted"/>
<dbReference type="Proteomes" id="UP000239685">
    <property type="component" value="Unassembled WGS sequence"/>
</dbReference>
<dbReference type="InterPro" id="IPR013320">
    <property type="entry name" value="ConA-like_dom_sf"/>
</dbReference>
<dbReference type="PANTHER" id="PTHR35191:SF1">
    <property type="entry name" value="PROPHAGE SIDE TAIL FIBER PROTEIN HOMOLOG STFQ-RELATED"/>
    <property type="match status" value="1"/>
</dbReference>
<dbReference type="PANTHER" id="PTHR35191">
    <property type="entry name" value="PROPHAGE SIDE TAIL FIBER PROTEIN HOMOLOG STFQ-RELATED"/>
    <property type="match status" value="1"/>
</dbReference>
<reference evidence="2 3" key="1">
    <citation type="submission" date="2017-06" db="EMBL/GenBank/DDBJ databases">
        <title>Updating the genomic taxonomy and epidemiology of Campylobacter hyointestinalis; discovery in New Zealand farmed ruminants.</title>
        <authorList>
            <person name="Wilkinson D.A."/>
            <person name="Fayaz A."/>
            <person name="Biggs P.J."/>
            <person name="Midwinter A.C."/>
        </authorList>
    </citation>
    <scope>NUCLEOTIDE SEQUENCE [LARGE SCALE GENOMIC DNA]</scope>
    <source>
        <strain evidence="2 3">S1614a</strain>
    </source>
</reference>
<evidence type="ECO:0000313" key="2">
    <source>
        <dbReference type="EMBL" id="PPB72079.1"/>
    </source>
</evidence>
<dbReference type="EMBL" id="NIQP01000003">
    <property type="protein sequence ID" value="PPB72079.1"/>
    <property type="molecule type" value="Genomic_DNA"/>
</dbReference>
<dbReference type="RefSeq" id="WP_104119572.1">
    <property type="nucleotide sequence ID" value="NZ_NIQJ01000016.1"/>
</dbReference>
<dbReference type="Pfam" id="PF12571">
    <property type="entry name" value="Phage_tail_fib"/>
    <property type="match status" value="1"/>
</dbReference>
<organism evidence="2 3">
    <name type="scientific">Campylobacter hyointestinalis subsp. hyointestinalis</name>
    <dbReference type="NCBI Taxonomy" id="91352"/>
    <lineage>
        <taxon>Bacteria</taxon>
        <taxon>Pseudomonadati</taxon>
        <taxon>Campylobacterota</taxon>
        <taxon>Epsilonproteobacteria</taxon>
        <taxon>Campylobacterales</taxon>
        <taxon>Campylobacteraceae</taxon>
        <taxon>Campylobacter</taxon>
    </lineage>
</organism>
<dbReference type="InterPro" id="IPR022225">
    <property type="entry name" value="Phage_tail_fibre_N"/>
</dbReference>
<name>A0A855N7K5_CAMHY</name>
<accession>A0A855N7K5</accession>
<feature type="domain" description="Phage tail fibre protein N-terminal" evidence="1">
    <location>
        <begin position="2"/>
        <end position="144"/>
    </location>
</feature>
<gene>
    <name evidence="2" type="ORF">CDQ78_03875</name>
</gene>
<dbReference type="AlphaFoldDB" id="A0A855N7K5"/>
<dbReference type="InterPro" id="IPR051934">
    <property type="entry name" value="Phage_Tail_Fiber_Structural"/>
</dbReference>
<dbReference type="SUPFAM" id="SSF49899">
    <property type="entry name" value="Concanavalin A-like lectins/glucanases"/>
    <property type="match status" value="1"/>
</dbReference>
<dbReference type="Gene3D" id="2.60.120.200">
    <property type="match status" value="1"/>
</dbReference>
<dbReference type="Pfam" id="PF13385">
    <property type="entry name" value="Laminin_G_3"/>
    <property type="match status" value="1"/>
</dbReference>
<protein>
    <recommendedName>
        <fullName evidence="1">Phage tail fibre protein N-terminal domain-containing protein</fullName>
    </recommendedName>
</protein>
<sequence length="612" mass="68555">MNYFSILTNTGLAKLIKAAANSEQIMLNQMSVSDDMGEISQDMQTLPNEKHKFSISSITQSDTDANVLICEGVIASEIGGFYIRKIGVYSDDGALFAVGVVPESYKPLLAEGSAKDITIKFYMQVDNSANITLKVDNNVVLATRNYVASEIKKLETKFLPLNGKAADSDKLDGRPANEYALKSEWNSFIPYNRIKIADIRVSGIKIVKGITDIFGDNSCILHYKFQENLNDSSNNKYHITNSPNVNYATDDGYGVVEVNNASLNISPKTIPMPDVMTISEWVFDDHPEYVGIGQLSGYVGYENRFWIRYSGRGIHYGRSQVHINSQSYNTAKDAVGWNHYVTIVNKPEKTAKSYKNGALVKELNLNDTTMSVINMYPNLVGYNEAVGHNFSFKLKDVRVFNRALNEDEVLQLYRGYKVDTSSPQNSLIIDAEILYTVSKSGFKYKVQTSKLNIIHNQINGIEDGEYYIKAKPNNSIEFVRERPNIIASQGSSEYYNDGLWYSSTNSKLDAQVYLPYTATIKENKVIKVSSTPWLDNYDENMLGAGQTWQNVTGQRRSGVTYTNTTRRPIALAFSSTVTVEVDGQRVTSSFFIIPLNATYKASSMPTTWLELR</sequence>